<dbReference type="EMBL" id="JH767141">
    <property type="protein sequence ID" value="EQC38626.1"/>
    <property type="molecule type" value="Genomic_DNA"/>
</dbReference>
<keyword evidence="1" id="KW-1133">Transmembrane helix</keyword>
<evidence type="ECO:0000313" key="3">
    <source>
        <dbReference type="Proteomes" id="UP000030762"/>
    </source>
</evidence>
<dbReference type="GeneID" id="19945054"/>
<keyword evidence="1" id="KW-0472">Membrane</keyword>
<dbReference type="InParanoid" id="T0QVC9"/>
<keyword evidence="1" id="KW-0812">Transmembrane</keyword>
<dbReference type="RefSeq" id="XP_008608218.1">
    <property type="nucleotide sequence ID" value="XM_008609996.1"/>
</dbReference>
<proteinExistence type="predicted"/>
<sequence>MLQRTKAALALALIWLVLAVYGIGLYLFEDSMYGRLRVLLGTATMGTLLLVVSGLGLLHLLWTRAKPSLALCLMLLVADVVFCSVVLGGALTARGSAMYAIEKAPTLTTYAHRVEAYLATAQGSYAESLSAPGAPPVPAYDEAYPNIAAYYFNTAYCDAEGNAYCRKWPLNQTLVRHGLWANTSGTAAVTKALATLPTTLANVAINATTTIDSFCAAAKTEALDSEMKAICQGCAKLRRSPRERKEEPKLATWVHTTCPMTAPSAAGIFCIYWATSCSSCLSDWRRTTLEPSHDECFGFTLQTTIRQWADAIAITSGLLLLSALWLGVCVWRWRRAAQKSETVDLTPDNWPSTARSRSF</sequence>
<feature type="transmembrane region" description="Helical" evidence="1">
    <location>
        <begin position="38"/>
        <end position="62"/>
    </location>
</feature>
<evidence type="ECO:0000313" key="2">
    <source>
        <dbReference type="EMBL" id="EQC38626.1"/>
    </source>
</evidence>
<feature type="transmembrane region" description="Helical" evidence="1">
    <location>
        <begin position="69"/>
        <end position="91"/>
    </location>
</feature>
<dbReference type="AlphaFoldDB" id="T0QVC9"/>
<protein>
    <submittedName>
        <fullName evidence="2">Uncharacterized protein</fullName>
    </submittedName>
</protein>
<feature type="transmembrane region" description="Helical" evidence="1">
    <location>
        <begin position="311"/>
        <end position="331"/>
    </location>
</feature>
<dbReference type="VEuPathDB" id="FungiDB:SDRG_04327"/>
<gene>
    <name evidence="2" type="ORF">SDRG_04327</name>
</gene>
<name>T0QVC9_SAPDV</name>
<organism evidence="2 3">
    <name type="scientific">Saprolegnia diclina (strain VS20)</name>
    <dbReference type="NCBI Taxonomy" id="1156394"/>
    <lineage>
        <taxon>Eukaryota</taxon>
        <taxon>Sar</taxon>
        <taxon>Stramenopiles</taxon>
        <taxon>Oomycota</taxon>
        <taxon>Saprolegniomycetes</taxon>
        <taxon>Saprolegniales</taxon>
        <taxon>Saprolegniaceae</taxon>
        <taxon>Saprolegnia</taxon>
    </lineage>
</organism>
<reference evidence="2 3" key="1">
    <citation type="submission" date="2012-04" db="EMBL/GenBank/DDBJ databases">
        <title>The Genome Sequence of Saprolegnia declina VS20.</title>
        <authorList>
            <consortium name="The Broad Institute Genome Sequencing Platform"/>
            <person name="Russ C."/>
            <person name="Nusbaum C."/>
            <person name="Tyler B."/>
            <person name="van West P."/>
            <person name="Dieguez-Uribeondo J."/>
            <person name="de Bruijn I."/>
            <person name="Tripathy S."/>
            <person name="Jiang R."/>
            <person name="Young S.K."/>
            <person name="Zeng Q."/>
            <person name="Gargeya S."/>
            <person name="Fitzgerald M."/>
            <person name="Haas B."/>
            <person name="Abouelleil A."/>
            <person name="Alvarado L."/>
            <person name="Arachchi H.M."/>
            <person name="Berlin A."/>
            <person name="Chapman S.B."/>
            <person name="Goldberg J."/>
            <person name="Griggs A."/>
            <person name="Gujja S."/>
            <person name="Hansen M."/>
            <person name="Howarth C."/>
            <person name="Imamovic A."/>
            <person name="Larimer J."/>
            <person name="McCowen C."/>
            <person name="Montmayeur A."/>
            <person name="Murphy C."/>
            <person name="Neiman D."/>
            <person name="Pearson M."/>
            <person name="Priest M."/>
            <person name="Roberts A."/>
            <person name="Saif S."/>
            <person name="Shea T."/>
            <person name="Sisk P."/>
            <person name="Sykes S."/>
            <person name="Wortman J."/>
            <person name="Nusbaum C."/>
            <person name="Birren B."/>
        </authorList>
    </citation>
    <scope>NUCLEOTIDE SEQUENCE [LARGE SCALE GENOMIC DNA]</scope>
    <source>
        <strain evidence="2 3">VS20</strain>
    </source>
</reference>
<keyword evidence="3" id="KW-1185">Reference proteome</keyword>
<evidence type="ECO:0000256" key="1">
    <source>
        <dbReference type="SAM" id="Phobius"/>
    </source>
</evidence>
<dbReference type="Proteomes" id="UP000030762">
    <property type="component" value="Unassembled WGS sequence"/>
</dbReference>
<accession>T0QVC9</accession>